<name>A0AA88WS07_9ASTE</name>
<keyword evidence="2" id="KW-1185">Reference proteome</keyword>
<evidence type="ECO:0008006" key="3">
    <source>
        <dbReference type="Google" id="ProtNLM"/>
    </source>
</evidence>
<reference evidence="1" key="1">
    <citation type="submission" date="2022-12" db="EMBL/GenBank/DDBJ databases">
        <title>Draft genome assemblies for two species of Escallonia (Escalloniales).</title>
        <authorList>
            <person name="Chanderbali A."/>
            <person name="Dervinis C."/>
            <person name="Anghel I."/>
            <person name="Soltis D."/>
            <person name="Soltis P."/>
            <person name="Zapata F."/>
        </authorList>
    </citation>
    <scope>NUCLEOTIDE SEQUENCE</scope>
    <source>
        <strain evidence="1">UCBG64.0493</strain>
        <tissue evidence="1">Leaf</tissue>
    </source>
</reference>
<dbReference type="AlphaFoldDB" id="A0AA88WS07"/>
<gene>
    <name evidence="1" type="ORF">RJ639_035630</name>
</gene>
<proteinExistence type="predicted"/>
<dbReference type="EMBL" id="JAVXUP010000299">
    <property type="protein sequence ID" value="KAK3031624.1"/>
    <property type="molecule type" value="Genomic_DNA"/>
</dbReference>
<organism evidence="1 2">
    <name type="scientific">Escallonia herrerae</name>
    <dbReference type="NCBI Taxonomy" id="1293975"/>
    <lineage>
        <taxon>Eukaryota</taxon>
        <taxon>Viridiplantae</taxon>
        <taxon>Streptophyta</taxon>
        <taxon>Embryophyta</taxon>
        <taxon>Tracheophyta</taxon>
        <taxon>Spermatophyta</taxon>
        <taxon>Magnoliopsida</taxon>
        <taxon>eudicotyledons</taxon>
        <taxon>Gunneridae</taxon>
        <taxon>Pentapetalae</taxon>
        <taxon>asterids</taxon>
        <taxon>campanulids</taxon>
        <taxon>Escalloniales</taxon>
        <taxon>Escalloniaceae</taxon>
        <taxon>Escallonia</taxon>
    </lineage>
</organism>
<comment type="caution">
    <text evidence="1">The sequence shown here is derived from an EMBL/GenBank/DDBJ whole genome shotgun (WGS) entry which is preliminary data.</text>
</comment>
<dbReference type="Proteomes" id="UP001188597">
    <property type="component" value="Unassembled WGS sequence"/>
</dbReference>
<accession>A0AA88WS07</accession>
<dbReference type="PANTHER" id="PTHR33471:SF4">
    <property type="entry name" value="T22H22.11 PROTEIN"/>
    <property type="match status" value="1"/>
</dbReference>
<protein>
    <recommendedName>
        <fullName evidence="3">ATP-dependent Zn protease</fullName>
    </recommendedName>
</protein>
<evidence type="ECO:0000313" key="2">
    <source>
        <dbReference type="Proteomes" id="UP001188597"/>
    </source>
</evidence>
<evidence type="ECO:0000313" key="1">
    <source>
        <dbReference type="EMBL" id="KAK3031624.1"/>
    </source>
</evidence>
<dbReference type="PANTHER" id="PTHR33471">
    <property type="entry name" value="ATP-DEPENDENT ZINC METALLOPROTEASE-RELATED"/>
    <property type="match status" value="1"/>
</dbReference>
<sequence>MYCSIHHVPSFAAAAAFRYRQEVWARQTVALTRPKDPDSVRRRRALRRVDRELSKGNFKTALSLVKQLQGQPGGLRGFGAAKQVSRKILYLDELKLHGTEVAHLRSLLDSIMDSITRGIQLSLLDEGSVLRLEDLMHGESYDSPIEDLEANIKQHEAGHFLVGYLLGVLPKRYTISSTEALREDTLTGGRVEFLGFEFLGEVSTFVTTFPTPAQGILLACGQAHQR</sequence>